<keyword evidence="2" id="KW-1185">Reference proteome</keyword>
<comment type="caution">
    <text evidence="1">The sequence shown here is derived from an EMBL/GenBank/DDBJ whole genome shotgun (WGS) entry which is preliminary data.</text>
</comment>
<dbReference type="InterPro" id="IPR010368">
    <property type="entry name" value="Com_YlbF"/>
</dbReference>
<dbReference type="EMBL" id="FOXX01000001">
    <property type="protein sequence ID" value="SFQ11513.1"/>
    <property type="molecule type" value="Genomic_DNA"/>
</dbReference>
<name>A0A1I5VVT1_9BACI</name>
<dbReference type="GeneID" id="93700130"/>
<evidence type="ECO:0000313" key="1">
    <source>
        <dbReference type="EMBL" id="SFQ11513.1"/>
    </source>
</evidence>
<dbReference type="Proteomes" id="UP000182762">
    <property type="component" value="Unassembled WGS sequence"/>
</dbReference>
<protein>
    <submittedName>
        <fullName evidence="1">Cell fate regulator YlbF, YheA/YmcA/DUF963 family (Controls sporulation, competence, biofilm development)</fullName>
    </submittedName>
</protein>
<dbReference type="PANTHER" id="PTHR38448:SF2">
    <property type="entry name" value="REGULATORY PROTEIN YLBF"/>
    <property type="match status" value="1"/>
</dbReference>
<dbReference type="Gene3D" id="1.20.1500.10">
    <property type="entry name" value="YheA/YmcA-like"/>
    <property type="match status" value="1"/>
</dbReference>
<dbReference type="InterPro" id="IPR023378">
    <property type="entry name" value="YheA/YmcA-like_dom_sf"/>
</dbReference>
<organism evidence="1 2">
    <name type="scientific">Priestia endophytica DSM 13796</name>
    <dbReference type="NCBI Taxonomy" id="1121089"/>
    <lineage>
        <taxon>Bacteria</taxon>
        <taxon>Bacillati</taxon>
        <taxon>Bacillota</taxon>
        <taxon>Bacilli</taxon>
        <taxon>Bacillales</taxon>
        <taxon>Bacillaceae</taxon>
        <taxon>Priestia</taxon>
    </lineage>
</organism>
<accession>A0A1I5VVT1</accession>
<dbReference type="GeneID" id="93709053"/>
<dbReference type="InterPro" id="IPR052767">
    <property type="entry name" value="Bact_com_dev_regulator"/>
</dbReference>
<dbReference type="Pfam" id="PF06133">
    <property type="entry name" value="Com_YlbF"/>
    <property type="match status" value="1"/>
</dbReference>
<dbReference type="SUPFAM" id="SSF158622">
    <property type="entry name" value="YheA/YmcA-like"/>
    <property type="match status" value="1"/>
</dbReference>
<gene>
    <name evidence="1" type="ORF">SAMN02745910_00279</name>
</gene>
<evidence type="ECO:0000313" key="2">
    <source>
        <dbReference type="Proteomes" id="UP000182762"/>
    </source>
</evidence>
<reference evidence="1 2" key="1">
    <citation type="submission" date="2016-10" db="EMBL/GenBank/DDBJ databases">
        <authorList>
            <person name="Varghese N."/>
            <person name="Submissions S."/>
        </authorList>
    </citation>
    <scope>NUCLEOTIDE SEQUENCE [LARGE SCALE GENOMIC DNA]</scope>
    <source>
        <strain evidence="1 2">DSM 13796</strain>
    </source>
</reference>
<sequence>MFATMETIHLLEQADELSAMIIHSEIGDDYRTKLKELEEDKEAQALISEFVKMKERYEEVQRFGKYHPDFKLVTKEIRRLKREVDLHGTIWAFKQAEKELQNVLDEISVEIGSAVSAQIKVPTGNPFFDTMSSCGGGCGAGGSCGCS</sequence>
<dbReference type="RefSeq" id="WP_019391703.1">
    <property type="nucleotide sequence ID" value="NZ_FOXX01000001.1"/>
</dbReference>
<proteinExistence type="predicted"/>
<dbReference type="PANTHER" id="PTHR38448">
    <property type="entry name" value="REGULATORY PROTEIN YLBF-RELATED"/>
    <property type="match status" value="1"/>
</dbReference>